<dbReference type="KEGG" id="pmr:PMI0981"/>
<dbReference type="EMBL" id="AM942759">
    <property type="protein sequence ID" value="CAR42160.1"/>
    <property type="molecule type" value="Genomic_DNA"/>
</dbReference>
<proteinExistence type="predicted"/>
<accession>B4EVK5</accession>
<name>B4EVK5_PROMH</name>
<dbReference type="EnsemblBacteria" id="CAR42160">
    <property type="protein sequence ID" value="CAR42160"/>
    <property type="gene ID" value="PMI0981"/>
</dbReference>
<gene>
    <name evidence="1" type="ordered locus">PMI0981</name>
</gene>
<keyword evidence="2" id="KW-1185">Reference proteome</keyword>
<protein>
    <submittedName>
        <fullName evidence="1">Uncharacterized protein</fullName>
    </submittedName>
</protein>
<reference evidence="1 2" key="1">
    <citation type="journal article" date="2008" name="J. Bacteriol.">
        <title>Complete genome sequence of uropathogenic Proteus mirabilis, a master of both adherence and motility.</title>
        <authorList>
            <person name="Pearson M.M."/>
            <person name="Sebaihia M."/>
            <person name="Churcher C."/>
            <person name="Quail M.A."/>
            <person name="Seshasayee A.S."/>
            <person name="Luscombe N.M."/>
            <person name="Abdellah Z."/>
            <person name="Arrosmith C."/>
            <person name="Atkin B."/>
            <person name="Chillingworth T."/>
            <person name="Hauser H."/>
            <person name="Jagels K."/>
            <person name="Moule S."/>
            <person name="Mungall K."/>
            <person name="Norbertczak H."/>
            <person name="Rabbinowitsch E."/>
            <person name="Walker D."/>
            <person name="Whithead S."/>
            <person name="Thomson N.R."/>
            <person name="Rather P.N."/>
            <person name="Parkhill J."/>
            <person name="Mobley H.L."/>
        </authorList>
    </citation>
    <scope>NUCLEOTIDE SEQUENCE [LARGE SCALE GENOMIC DNA]</scope>
    <source>
        <strain evidence="1 2">HI4320</strain>
    </source>
</reference>
<evidence type="ECO:0000313" key="2">
    <source>
        <dbReference type="Proteomes" id="UP000008319"/>
    </source>
</evidence>
<sequence length="47" mass="5692">MPYTYYLTLFKNNYSFCLIRYKKTRKQKIKSILSPHISKIPAKSKLH</sequence>
<organism evidence="1 2">
    <name type="scientific">Proteus mirabilis (strain HI4320)</name>
    <dbReference type="NCBI Taxonomy" id="529507"/>
    <lineage>
        <taxon>Bacteria</taxon>
        <taxon>Pseudomonadati</taxon>
        <taxon>Pseudomonadota</taxon>
        <taxon>Gammaproteobacteria</taxon>
        <taxon>Enterobacterales</taxon>
        <taxon>Morganellaceae</taxon>
        <taxon>Proteus</taxon>
    </lineage>
</organism>
<dbReference type="Proteomes" id="UP000008319">
    <property type="component" value="Chromosome"/>
</dbReference>
<dbReference type="HOGENOM" id="CLU_3171984_0_0_6"/>
<evidence type="ECO:0000313" key="1">
    <source>
        <dbReference type="EMBL" id="CAR42160.1"/>
    </source>
</evidence>
<dbReference type="AlphaFoldDB" id="B4EVK5"/>